<evidence type="ECO:0000256" key="3">
    <source>
        <dbReference type="ARBA" id="ARBA00022857"/>
    </source>
</evidence>
<evidence type="ECO:0000313" key="9">
    <source>
        <dbReference type="EMBL" id="RED36177.1"/>
    </source>
</evidence>
<dbReference type="InterPro" id="IPR011182">
    <property type="entry name" value="L-Asp_DH"/>
</dbReference>
<dbReference type="AlphaFoldDB" id="A0A336JLZ9"/>
<dbReference type="GO" id="GO:0016639">
    <property type="term" value="F:oxidoreductase activity, acting on the CH-NH2 group of donors, NAD or NADP as acceptor"/>
    <property type="evidence" value="ECO:0007669"/>
    <property type="project" value="UniProtKB-UniRule"/>
</dbReference>
<evidence type="ECO:0000256" key="2">
    <source>
        <dbReference type="ARBA" id="ARBA00022642"/>
    </source>
</evidence>
<feature type="domain" description="Aspartate/homoserine dehydrogenase NAD-binding" evidence="8">
    <location>
        <begin position="15"/>
        <end position="125"/>
    </location>
</feature>
<keyword evidence="12" id="KW-1185">Reference proteome</keyword>
<evidence type="ECO:0000313" key="12">
    <source>
        <dbReference type="Proteomes" id="UP000256343"/>
    </source>
</evidence>
<dbReference type="InterPro" id="IPR005106">
    <property type="entry name" value="Asp/hSer_DH_NAD-bd"/>
</dbReference>
<comment type="catalytic activity">
    <reaction evidence="6">
        <text>L-aspartate + NAD(+) + H2O = oxaloacetate + NH4(+) + NADH + H(+)</text>
        <dbReference type="Rhea" id="RHEA:11788"/>
        <dbReference type="ChEBI" id="CHEBI:15377"/>
        <dbReference type="ChEBI" id="CHEBI:15378"/>
        <dbReference type="ChEBI" id="CHEBI:16452"/>
        <dbReference type="ChEBI" id="CHEBI:28938"/>
        <dbReference type="ChEBI" id="CHEBI:29991"/>
        <dbReference type="ChEBI" id="CHEBI:57540"/>
        <dbReference type="ChEBI" id="CHEBI:57945"/>
        <dbReference type="EC" id="1.4.1.21"/>
    </reaction>
</comment>
<name>A0A336JLZ9_9BRAD</name>
<comment type="pathway">
    <text evidence="6">Cofactor biosynthesis; NAD(+) biosynthesis; iminoaspartate from L-aspartate (dehydrogenase route): step 1/1.</text>
</comment>
<feature type="active site" evidence="6">
    <location>
        <position position="226"/>
    </location>
</feature>
<evidence type="ECO:0000256" key="6">
    <source>
        <dbReference type="HAMAP-Rule" id="MF_01265"/>
    </source>
</evidence>
<evidence type="ECO:0000313" key="11">
    <source>
        <dbReference type="Proteomes" id="UP000252631"/>
    </source>
</evidence>
<dbReference type="NCBIfam" id="NF009825">
    <property type="entry name" value="PRK13302.1"/>
    <property type="match status" value="1"/>
</dbReference>
<dbReference type="InterPro" id="IPR036291">
    <property type="entry name" value="NAD(P)-bd_dom_sf"/>
</dbReference>
<dbReference type="Gene3D" id="3.30.360.10">
    <property type="entry name" value="Dihydrodipicolinate Reductase, domain 2"/>
    <property type="match status" value="1"/>
</dbReference>
<keyword evidence="4 6" id="KW-0560">Oxidoreductase</keyword>
<sequence>MTTQPRPRRRVAIAGLGAIGKAIARELDRGGVDGMALEAVASADPAKHRGFLQSLQTLPRVRTLDRLWEEADLVIEAAPSRLLREIVEPFVSRGKSAIVMSAAALLDNPDLIDIAKANGGQIIVPTGALIGLDAVTAAAVGTIHSVRMITRKPVDGFRGAPFVIDNGIDLDRVDAPLKLFEGTARQAGKGFPANLNVAVALSLAGIGPDRTMVEIWADPSVTRNTHRIEVDADSARFSMTIENVPSENPKTGMITALSAIALLRKMEAPLQIGT</sequence>
<dbReference type="SUPFAM" id="SSF51735">
    <property type="entry name" value="NAD(P)-binding Rossmann-fold domains"/>
    <property type="match status" value="1"/>
</dbReference>
<dbReference type="PANTHER" id="PTHR31873:SF6">
    <property type="entry name" value="ASPARTATE DEHYDROGENASE DOMAIN-CONTAINING PROTEIN"/>
    <property type="match status" value="1"/>
</dbReference>
<dbReference type="Pfam" id="PF01958">
    <property type="entry name" value="Asp_DH_C"/>
    <property type="match status" value="1"/>
</dbReference>
<evidence type="ECO:0000313" key="10">
    <source>
        <dbReference type="EMBL" id="SSW90737.1"/>
    </source>
</evidence>
<feature type="domain" description="Aspartate dehydrogenase" evidence="7">
    <location>
        <begin position="174"/>
        <end position="260"/>
    </location>
</feature>
<dbReference type="GO" id="GO:0033735">
    <property type="term" value="F:aspartate dehydrogenase [NAD(P)+] activity"/>
    <property type="evidence" value="ECO:0007669"/>
    <property type="project" value="UniProtKB-EC"/>
</dbReference>
<feature type="binding site" evidence="6">
    <location>
        <position position="196"/>
    </location>
    <ligand>
        <name>NAD(+)</name>
        <dbReference type="ChEBI" id="CHEBI:57540"/>
    </ligand>
</feature>
<protein>
    <recommendedName>
        <fullName evidence="6">L-aspartate dehydrogenase</fullName>
        <ecNumber evidence="6">1.4.1.21</ecNumber>
    </recommendedName>
</protein>
<comment type="similarity">
    <text evidence="1 6">Belongs to the L-aspartate dehydrogenase family.</text>
</comment>
<accession>A0A336JLZ9</accession>
<proteinExistence type="inferred from homology"/>
<dbReference type="GO" id="GO:0050661">
    <property type="term" value="F:NADP binding"/>
    <property type="evidence" value="ECO:0007669"/>
    <property type="project" value="UniProtKB-UniRule"/>
</dbReference>
<dbReference type="UniPathway" id="UPA00253">
    <property type="reaction ID" value="UER00456"/>
</dbReference>
<comment type="function">
    <text evidence="6">Specifically catalyzes the NAD or NADP-dependent dehydrogenation of L-aspartate to iminoaspartate.</text>
</comment>
<keyword evidence="3 6" id="KW-0521">NADP</keyword>
<keyword evidence="2 6" id="KW-0662">Pyridine nucleotide biosynthesis</keyword>
<dbReference type="SUPFAM" id="SSF55347">
    <property type="entry name" value="Glyceraldehyde-3-phosphate dehydrogenase-like, C-terminal domain"/>
    <property type="match status" value="1"/>
</dbReference>
<evidence type="ECO:0000259" key="8">
    <source>
        <dbReference type="Pfam" id="PF03447"/>
    </source>
</evidence>
<dbReference type="RefSeq" id="WP_114357805.1">
    <property type="nucleotide sequence ID" value="NZ_QRDT01000008.1"/>
</dbReference>
<organism evidence="10 11">
    <name type="scientific">Rhodopseudomonas pentothenatexigens</name>
    <dbReference type="NCBI Taxonomy" id="999699"/>
    <lineage>
        <taxon>Bacteria</taxon>
        <taxon>Pseudomonadati</taxon>
        <taxon>Pseudomonadota</taxon>
        <taxon>Alphaproteobacteria</taxon>
        <taxon>Hyphomicrobiales</taxon>
        <taxon>Nitrobacteraceae</taxon>
        <taxon>Rhodopseudomonas</taxon>
    </lineage>
</organism>
<comment type="catalytic activity">
    <reaction evidence="6">
        <text>L-aspartate + NADP(+) + H2O = oxaloacetate + NH4(+) + NADPH + H(+)</text>
        <dbReference type="Rhea" id="RHEA:11784"/>
        <dbReference type="ChEBI" id="CHEBI:15377"/>
        <dbReference type="ChEBI" id="CHEBI:15378"/>
        <dbReference type="ChEBI" id="CHEBI:16452"/>
        <dbReference type="ChEBI" id="CHEBI:28938"/>
        <dbReference type="ChEBI" id="CHEBI:29991"/>
        <dbReference type="ChEBI" id="CHEBI:57783"/>
        <dbReference type="ChEBI" id="CHEBI:58349"/>
        <dbReference type="EC" id="1.4.1.21"/>
    </reaction>
</comment>
<evidence type="ECO:0000259" key="7">
    <source>
        <dbReference type="Pfam" id="PF01958"/>
    </source>
</evidence>
<reference evidence="10 11" key="1">
    <citation type="submission" date="2017-08" db="EMBL/GenBank/DDBJ databases">
        <authorList>
            <person name="de Groot N.N."/>
        </authorList>
    </citation>
    <scope>NUCLEOTIDE SEQUENCE [LARGE SCALE GENOMIC DNA]</scope>
    <source>
        <strain evidence="10 11">JA575</strain>
    </source>
</reference>
<dbReference type="EMBL" id="QRDT01000008">
    <property type="protein sequence ID" value="RED36177.1"/>
    <property type="molecule type" value="Genomic_DNA"/>
</dbReference>
<dbReference type="EC" id="1.4.1.21" evidence="6"/>
<reference evidence="9 12" key="2">
    <citation type="submission" date="2018-07" db="EMBL/GenBank/DDBJ databases">
        <title>Genomic Encyclopedia of Archaeal and Bacterial Type Strains, Phase II (KMG-II): from individual species to whole genera.</title>
        <authorList>
            <person name="Goeker M."/>
        </authorList>
    </citation>
    <scope>NUCLEOTIDE SEQUENCE [LARGE SCALE GENOMIC DNA]</scope>
    <source>
        <strain evidence="9 12">JA575</strain>
    </source>
</reference>
<evidence type="ECO:0000256" key="1">
    <source>
        <dbReference type="ARBA" id="ARBA00008331"/>
    </source>
</evidence>
<evidence type="ECO:0000256" key="5">
    <source>
        <dbReference type="ARBA" id="ARBA00023027"/>
    </source>
</evidence>
<dbReference type="EMBL" id="UFQQ01000008">
    <property type="protein sequence ID" value="SSW90737.1"/>
    <property type="molecule type" value="Genomic_DNA"/>
</dbReference>
<dbReference type="GO" id="GO:0051287">
    <property type="term" value="F:NAD binding"/>
    <property type="evidence" value="ECO:0007669"/>
    <property type="project" value="UniProtKB-UniRule"/>
</dbReference>
<dbReference type="PIRSF" id="PIRSF005227">
    <property type="entry name" value="Asp_dh_NAD_syn"/>
    <property type="match status" value="1"/>
</dbReference>
<dbReference type="Gene3D" id="3.40.50.720">
    <property type="entry name" value="NAD(P)-binding Rossmann-like Domain"/>
    <property type="match status" value="1"/>
</dbReference>
<dbReference type="Pfam" id="PF03447">
    <property type="entry name" value="NAD_binding_3"/>
    <property type="match status" value="1"/>
</dbReference>
<feature type="binding site" evidence="6">
    <location>
        <position position="128"/>
    </location>
    <ligand>
        <name>NAD(+)</name>
        <dbReference type="ChEBI" id="CHEBI:57540"/>
    </ligand>
</feature>
<dbReference type="Proteomes" id="UP000256343">
    <property type="component" value="Unassembled WGS sequence"/>
</dbReference>
<dbReference type="GO" id="GO:0009435">
    <property type="term" value="P:NAD+ biosynthetic process"/>
    <property type="evidence" value="ECO:0007669"/>
    <property type="project" value="UniProtKB-UniRule"/>
</dbReference>
<dbReference type="Proteomes" id="UP000252631">
    <property type="component" value="Unassembled WGS sequence"/>
</dbReference>
<dbReference type="OrthoDB" id="8456681at2"/>
<dbReference type="PANTHER" id="PTHR31873">
    <property type="entry name" value="L-ASPARTATE DEHYDROGENASE-RELATED"/>
    <property type="match status" value="1"/>
</dbReference>
<gene>
    <name evidence="6" type="primary">nadX</name>
    <name evidence="9" type="ORF">BJ125_108110</name>
    <name evidence="10" type="ORF">SAMN05892882_108110</name>
</gene>
<keyword evidence="5 6" id="KW-0520">NAD</keyword>
<dbReference type="InterPro" id="IPR020626">
    <property type="entry name" value="Asp_DH_prok"/>
</dbReference>
<comment type="miscellaneous">
    <text evidence="6">The iminoaspartate product is unstable in aqueous solution and can decompose to oxaloacetate and ammonia.</text>
</comment>
<dbReference type="InterPro" id="IPR002811">
    <property type="entry name" value="Asp_DH"/>
</dbReference>
<evidence type="ECO:0000256" key="4">
    <source>
        <dbReference type="ARBA" id="ARBA00023002"/>
    </source>
</evidence>
<dbReference type="HAMAP" id="MF_01265">
    <property type="entry name" value="NadX"/>
    <property type="match status" value="1"/>
</dbReference>